<reference evidence="1" key="1">
    <citation type="journal article" date="2015" name="Nature">
        <title>Complex archaea that bridge the gap between prokaryotes and eukaryotes.</title>
        <authorList>
            <person name="Spang A."/>
            <person name="Saw J.H."/>
            <person name="Jorgensen S.L."/>
            <person name="Zaremba-Niedzwiedzka K."/>
            <person name="Martijn J."/>
            <person name="Lind A.E."/>
            <person name="van Eijk R."/>
            <person name="Schleper C."/>
            <person name="Guy L."/>
            <person name="Ettema T.J."/>
        </authorList>
    </citation>
    <scope>NUCLEOTIDE SEQUENCE</scope>
</reference>
<organism evidence="1">
    <name type="scientific">marine sediment metagenome</name>
    <dbReference type="NCBI Taxonomy" id="412755"/>
    <lineage>
        <taxon>unclassified sequences</taxon>
        <taxon>metagenomes</taxon>
        <taxon>ecological metagenomes</taxon>
    </lineage>
</organism>
<protein>
    <submittedName>
        <fullName evidence="1">Uncharacterized protein</fullName>
    </submittedName>
</protein>
<name>A0A0F8XA98_9ZZZZ</name>
<sequence>MTGDSKTTVPSDDITAVPVYHQTDRKGKVADEPEYMASFLMLRQQPTRHYENNGKPYDACLYKIMVCELVQLDDAWHEYDRDWQHYYFWDESYDWKGKKNIQKVVMLEGQAREGLGYYQIRVRYVNHPLNVRGEIQEKIES</sequence>
<comment type="caution">
    <text evidence="1">The sequence shown here is derived from an EMBL/GenBank/DDBJ whole genome shotgun (WGS) entry which is preliminary data.</text>
</comment>
<gene>
    <name evidence="1" type="ORF">LCGC14_3050060</name>
</gene>
<evidence type="ECO:0000313" key="1">
    <source>
        <dbReference type="EMBL" id="KKK57880.1"/>
    </source>
</evidence>
<proteinExistence type="predicted"/>
<dbReference type="EMBL" id="LAZR01064257">
    <property type="protein sequence ID" value="KKK57880.1"/>
    <property type="molecule type" value="Genomic_DNA"/>
</dbReference>
<accession>A0A0F8XA98</accession>
<dbReference type="AlphaFoldDB" id="A0A0F8XA98"/>